<dbReference type="RefSeq" id="WP_188314360.1">
    <property type="nucleotide sequence ID" value="NZ_JABTCG010000004.1"/>
</dbReference>
<dbReference type="Gene3D" id="3.20.20.80">
    <property type="entry name" value="Glycosidases"/>
    <property type="match status" value="1"/>
</dbReference>
<dbReference type="InterPro" id="IPR013783">
    <property type="entry name" value="Ig-like_fold"/>
</dbReference>
<accession>A0ABR7VC34</accession>
<evidence type="ECO:0000259" key="1">
    <source>
        <dbReference type="Pfam" id="PF13204"/>
    </source>
</evidence>
<dbReference type="InterPro" id="IPR025277">
    <property type="entry name" value="Apiosidase-like_cat_dom"/>
</dbReference>
<evidence type="ECO:0000313" key="4">
    <source>
        <dbReference type="Proteomes" id="UP000598350"/>
    </source>
</evidence>
<evidence type="ECO:0000313" key="3">
    <source>
        <dbReference type="EMBL" id="MBD0851225.1"/>
    </source>
</evidence>
<reference evidence="3 4" key="1">
    <citation type="submission" date="2020-05" db="EMBL/GenBank/DDBJ databases">
        <title>The draft genome sequence of Maribacter arenosus CAU 1321.</title>
        <authorList>
            <person name="Mu L."/>
        </authorList>
    </citation>
    <scope>NUCLEOTIDE SEQUENCE [LARGE SCALE GENOMIC DNA]</scope>
    <source>
        <strain evidence="3 4">CAU 1321</strain>
    </source>
</reference>
<proteinExistence type="predicted"/>
<dbReference type="PANTHER" id="PTHR37836">
    <property type="entry name" value="LMO1036 PROTEIN"/>
    <property type="match status" value="1"/>
</dbReference>
<dbReference type="InterPro" id="IPR032260">
    <property type="entry name" value="DUF5060"/>
</dbReference>
<dbReference type="EMBL" id="JABTCG010000004">
    <property type="protein sequence ID" value="MBD0851225.1"/>
    <property type="molecule type" value="Genomic_DNA"/>
</dbReference>
<feature type="domain" description="Apiosidase-like catalytic" evidence="1">
    <location>
        <begin position="130"/>
        <end position="466"/>
    </location>
</feature>
<feature type="domain" description="DUF5060" evidence="2">
    <location>
        <begin position="26"/>
        <end position="94"/>
    </location>
</feature>
<organism evidence="3 4">
    <name type="scientific">Maribacter arenosus</name>
    <dbReference type="NCBI Taxonomy" id="1854708"/>
    <lineage>
        <taxon>Bacteria</taxon>
        <taxon>Pseudomonadati</taxon>
        <taxon>Bacteroidota</taxon>
        <taxon>Flavobacteriia</taxon>
        <taxon>Flavobacteriales</taxon>
        <taxon>Flavobacteriaceae</taxon>
        <taxon>Maribacter</taxon>
    </lineage>
</organism>
<dbReference type="Gene3D" id="2.60.40.10">
    <property type="entry name" value="Immunoglobulins"/>
    <property type="match status" value="1"/>
</dbReference>
<protein>
    <submittedName>
        <fullName evidence="3">DUF4038 domain-containing protein</fullName>
    </submittedName>
</protein>
<dbReference type="Proteomes" id="UP000598350">
    <property type="component" value="Unassembled WGS sequence"/>
</dbReference>
<keyword evidence="4" id="KW-1185">Reference proteome</keyword>
<dbReference type="Pfam" id="PF13204">
    <property type="entry name" value="Apiosidase"/>
    <property type="match status" value="1"/>
</dbReference>
<evidence type="ECO:0000259" key="2">
    <source>
        <dbReference type="Pfam" id="PF16586"/>
    </source>
</evidence>
<comment type="caution">
    <text evidence="3">The sequence shown here is derived from an EMBL/GenBank/DDBJ whole genome shotgun (WGS) entry which is preliminary data.</text>
</comment>
<gene>
    <name evidence="3" type="ORF">HPE63_11145</name>
</gene>
<dbReference type="PANTHER" id="PTHR37836:SF3">
    <property type="entry name" value="ENDOGLUCANASE"/>
    <property type="match status" value="1"/>
</dbReference>
<sequence>MKNLLIITVLMLYWVYPSCQENPDEFPQWSTVEISLSSTMEYANPYTEVEVWGAFTNQKGDSLIRPAFWDGENTWKIRFAPIDDDQTWTWTSFSSNTSDSGLNGQTGTFRSIPYSGSNTLISNGLLKMTKGHRNVRHYSGKSFLVVGDTPWAIPFRATEEQVNAYANDRQQKGFNAALMMTLQPDTKAEGPNERNTVLGFKRAFADLSDGHINKMNVDYFQYYDSLVKILIDYEIVPVYQPVFHGFGWKGLQVLGSNINPQEYVRYTKYLLARYGSMPAIWLIAGDHNGKDPGVKESGEMLQKWDCYQQPVGIHYNPCDDYLASWASGDRSHCFHNNKSYQDEEWLDFQWAQTGHDAKHLYHKVERMYDNQPIKAVANGEPTYEGMDNGQNALGWWQGEEAWMQLMHGGTMGVVYGAASLWQWKITPDEKGWEAWTDQPLSWDGALHLEGSSFVGLIGKITKNLDISDIEKRWDLAEGKPLLVKEDQLYISFLKNGGELNIKGLPKNMKYTWIDPKTGLPKQIGKVTKNNFKAPNNGPWVLLLTK</sequence>
<dbReference type="Pfam" id="PF16586">
    <property type="entry name" value="DUF5060"/>
    <property type="match status" value="1"/>
</dbReference>
<name>A0ABR7VC34_9FLAO</name>